<evidence type="ECO:0000256" key="1">
    <source>
        <dbReference type="SAM" id="SignalP"/>
    </source>
</evidence>
<gene>
    <name evidence="2" type="ORF">IRI77_22020</name>
</gene>
<proteinExistence type="predicted"/>
<reference evidence="2 3" key="1">
    <citation type="submission" date="2020-10" db="EMBL/GenBank/DDBJ databases">
        <title>Complete genome sequence of Paludibaculum fermentans P105T, a facultatively anaerobic acidobacterium capable of dissimilatory Fe(III) reduction.</title>
        <authorList>
            <person name="Dedysh S.N."/>
            <person name="Beletsky A.V."/>
            <person name="Kulichevskaya I.S."/>
            <person name="Mardanov A.V."/>
            <person name="Ravin N.V."/>
        </authorList>
    </citation>
    <scope>NUCLEOTIDE SEQUENCE [LARGE SCALE GENOMIC DNA]</scope>
    <source>
        <strain evidence="2 3">P105</strain>
    </source>
</reference>
<accession>A0A7S7NLV0</accession>
<keyword evidence="1" id="KW-0732">Signal</keyword>
<dbReference type="EMBL" id="CP063849">
    <property type="protein sequence ID" value="QOY85499.1"/>
    <property type="molecule type" value="Genomic_DNA"/>
</dbReference>
<feature type="chain" id="PRO_5032300893" description="DUF4142 domain-containing protein" evidence="1">
    <location>
        <begin position="18"/>
        <end position="153"/>
    </location>
</feature>
<organism evidence="2 3">
    <name type="scientific">Paludibaculum fermentans</name>
    <dbReference type="NCBI Taxonomy" id="1473598"/>
    <lineage>
        <taxon>Bacteria</taxon>
        <taxon>Pseudomonadati</taxon>
        <taxon>Acidobacteriota</taxon>
        <taxon>Terriglobia</taxon>
        <taxon>Bryobacterales</taxon>
        <taxon>Bryobacteraceae</taxon>
        <taxon>Paludibaculum</taxon>
    </lineage>
</organism>
<dbReference type="KEGG" id="pfer:IRI77_22020"/>
<dbReference type="RefSeq" id="WP_194447169.1">
    <property type="nucleotide sequence ID" value="NZ_CP063849.1"/>
</dbReference>
<sequence length="153" mass="16504">MLRFAFAAAFAASLAVAQTEVPASEWKHAAKEISGEAALIRVAAQDVATKPYGLGVDRGAIRQSIENQQVSAARIQSKLYEVERAECARGLYQDHRLDRLKEAADRLTDLTAVQRATLGDGENKPAWGVLKRQAKSTSKLAEKIGKDIGGIAD</sequence>
<dbReference type="AlphaFoldDB" id="A0A7S7NLV0"/>
<evidence type="ECO:0008006" key="4">
    <source>
        <dbReference type="Google" id="ProtNLM"/>
    </source>
</evidence>
<evidence type="ECO:0000313" key="3">
    <source>
        <dbReference type="Proteomes" id="UP000593892"/>
    </source>
</evidence>
<evidence type="ECO:0000313" key="2">
    <source>
        <dbReference type="EMBL" id="QOY85499.1"/>
    </source>
</evidence>
<dbReference type="Proteomes" id="UP000593892">
    <property type="component" value="Chromosome"/>
</dbReference>
<feature type="signal peptide" evidence="1">
    <location>
        <begin position="1"/>
        <end position="17"/>
    </location>
</feature>
<keyword evidence="3" id="KW-1185">Reference proteome</keyword>
<protein>
    <recommendedName>
        <fullName evidence="4">DUF4142 domain-containing protein</fullName>
    </recommendedName>
</protein>
<name>A0A7S7NLV0_PALFE</name>